<dbReference type="GO" id="GO:1990904">
    <property type="term" value="C:ribonucleoprotein complex"/>
    <property type="evidence" value="ECO:0007669"/>
    <property type="project" value="UniProtKB-KW"/>
</dbReference>
<protein>
    <submittedName>
        <fullName evidence="1">U1 small nuclear ribonucleoprotein component SNU71</fullName>
    </submittedName>
</protein>
<comment type="caution">
    <text evidence="1">The sequence shown here is derived from an EMBL/GenBank/DDBJ whole genome shotgun (WGS) entry which is preliminary data.</text>
</comment>
<dbReference type="EMBL" id="JASDAP010000017">
    <property type="protein sequence ID" value="KAK1888650.1"/>
    <property type="molecule type" value="Genomic_DNA"/>
</dbReference>
<keyword evidence="2" id="KW-1185">Reference proteome</keyword>
<gene>
    <name evidence="1" type="ORF">KUDE01_013330</name>
</gene>
<dbReference type="AlphaFoldDB" id="A0AAD9F7L8"/>
<proteinExistence type="predicted"/>
<keyword evidence="1" id="KW-0687">Ribonucleoprotein</keyword>
<organism evidence="1 2">
    <name type="scientific">Dissostichus eleginoides</name>
    <name type="common">Patagonian toothfish</name>
    <name type="synonym">Dissostichus amissus</name>
    <dbReference type="NCBI Taxonomy" id="100907"/>
    <lineage>
        <taxon>Eukaryota</taxon>
        <taxon>Metazoa</taxon>
        <taxon>Chordata</taxon>
        <taxon>Craniata</taxon>
        <taxon>Vertebrata</taxon>
        <taxon>Euteleostomi</taxon>
        <taxon>Actinopterygii</taxon>
        <taxon>Neopterygii</taxon>
        <taxon>Teleostei</taxon>
        <taxon>Neoteleostei</taxon>
        <taxon>Acanthomorphata</taxon>
        <taxon>Eupercaria</taxon>
        <taxon>Perciformes</taxon>
        <taxon>Notothenioidei</taxon>
        <taxon>Nototheniidae</taxon>
        <taxon>Dissostichus</taxon>
    </lineage>
</organism>
<accession>A0AAD9F7L8</accession>
<evidence type="ECO:0000313" key="1">
    <source>
        <dbReference type="EMBL" id="KAK1888650.1"/>
    </source>
</evidence>
<evidence type="ECO:0000313" key="2">
    <source>
        <dbReference type="Proteomes" id="UP001228049"/>
    </source>
</evidence>
<reference evidence="1" key="1">
    <citation type="submission" date="2023-04" db="EMBL/GenBank/DDBJ databases">
        <title>Chromosome-level genome of Chaenocephalus aceratus.</title>
        <authorList>
            <person name="Park H."/>
        </authorList>
    </citation>
    <scope>NUCLEOTIDE SEQUENCE</scope>
    <source>
        <strain evidence="1">DE</strain>
        <tissue evidence="1">Muscle</tissue>
    </source>
</reference>
<sequence>MAAKKLTTESISMKQLVDELAKQRAGLKDNVSHLIQESLKPLETAVGALRDTVGSFQANLLATEIIAGENFKRLTSAEATIKAL</sequence>
<name>A0AAD9F7L8_DISEL</name>
<dbReference type="Proteomes" id="UP001228049">
    <property type="component" value="Unassembled WGS sequence"/>
</dbReference>